<dbReference type="InterPro" id="IPR009056">
    <property type="entry name" value="Cyt_c-like_dom"/>
</dbReference>
<dbReference type="PROSITE" id="PS51257">
    <property type="entry name" value="PROKAR_LIPOPROTEIN"/>
    <property type="match status" value="1"/>
</dbReference>
<evidence type="ECO:0000256" key="4">
    <source>
        <dbReference type="ARBA" id="ARBA00022982"/>
    </source>
</evidence>
<dbReference type="Gene3D" id="1.10.760.10">
    <property type="entry name" value="Cytochrome c-like domain"/>
    <property type="match status" value="1"/>
</dbReference>
<dbReference type="RefSeq" id="WP_184524857.1">
    <property type="nucleotide sequence ID" value="NZ_JACHGK010000004.1"/>
</dbReference>
<keyword evidence="3 7" id="KW-0479">Metal-binding</keyword>
<dbReference type="GO" id="GO:0016020">
    <property type="term" value="C:membrane"/>
    <property type="evidence" value="ECO:0007669"/>
    <property type="project" value="InterPro"/>
</dbReference>
<dbReference type="InterPro" id="IPR054782">
    <property type="entry name" value="Cytochro_C551"/>
</dbReference>
<protein>
    <submittedName>
        <fullName evidence="10">Cytochrome c551</fullName>
    </submittedName>
</protein>
<organism evidence="10 11">
    <name type="scientific">Bacillus benzoevorans</name>
    <dbReference type="NCBI Taxonomy" id="1456"/>
    <lineage>
        <taxon>Bacteria</taxon>
        <taxon>Bacillati</taxon>
        <taxon>Bacillota</taxon>
        <taxon>Bacilli</taxon>
        <taxon>Bacillales</taxon>
        <taxon>Bacillaceae</taxon>
        <taxon>Bacillus</taxon>
    </lineage>
</organism>
<dbReference type="EMBL" id="JACHGK010000004">
    <property type="protein sequence ID" value="MBB6445125.1"/>
    <property type="molecule type" value="Genomic_DNA"/>
</dbReference>
<sequence>MKKKLLALLFGTSLVLAACGGGDKDDAAKSEGGTDTTETASAGDAEKVYGQYCAACHNADLSGGVGPELKTVGSRLSKDEIATVLKDGRNAMPGGLIKGEELDAVAEWLAAKK</sequence>
<accession>A0A7X0HQL1</accession>
<evidence type="ECO:0000256" key="5">
    <source>
        <dbReference type="ARBA" id="ARBA00023004"/>
    </source>
</evidence>
<dbReference type="PIRSF" id="PIRSF000025">
    <property type="entry name" value="Cytc_Bsub_c550"/>
    <property type="match status" value="1"/>
</dbReference>
<evidence type="ECO:0000256" key="3">
    <source>
        <dbReference type="ARBA" id="ARBA00022723"/>
    </source>
</evidence>
<dbReference type="InterPro" id="IPR012218">
    <property type="entry name" value="Cyt_c_BACSU-c550-type"/>
</dbReference>
<comment type="PTM">
    <text evidence="6">Binds 1 heme c group covalently per subunit.</text>
</comment>
<evidence type="ECO:0000256" key="2">
    <source>
        <dbReference type="ARBA" id="ARBA00022617"/>
    </source>
</evidence>
<dbReference type="NCBIfam" id="NF045774">
    <property type="entry name" value="cytochro_C551"/>
    <property type="match status" value="1"/>
</dbReference>
<comment type="caution">
    <text evidence="10">The sequence shown here is derived from an EMBL/GenBank/DDBJ whole genome shotgun (WGS) entry which is preliminary data.</text>
</comment>
<evidence type="ECO:0000256" key="1">
    <source>
        <dbReference type="ARBA" id="ARBA00022448"/>
    </source>
</evidence>
<feature type="binding site" description="axial binding residue" evidence="7">
    <location>
        <position position="57"/>
    </location>
    <ligand>
        <name>heme c</name>
        <dbReference type="ChEBI" id="CHEBI:61717"/>
    </ligand>
    <ligandPart>
        <name>Fe</name>
        <dbReference type="ChEBI" id="CHEBI:18248"/>
    </ligandPart>
</feature>
<evidence type="ECO:0000313" key="10">
    <source>
        <dbReference type="EMBL" id="MBB6445125.1"/>
    </source>
</evidence>
<dbReference type="Pfam" id="PF13442">
    <property type="entry name" value="Cytochrome_CBB3"/>
    <property type="match status" value="1"/>
</dbReference>
<dbReference type="InterPro" id="IPR036909">
    <property type="entry name" value="Cyt_c-like_dom_sf"/>
</dbReference>
<dbReference type="GO" id="GO:0005506">
    <property type="term" value="F:iron ion binding"/>
    <property type="evidence" value="ECO:0007669"/>
    <property type="project" value="InterPro"/>
</dbReference>
<keyword evidence="11" id="KW-1185">Reference proteome</keyword>
<dbReference type="PANTHER" id="PTHR37823">
    <property type="entry name" value="CYTOCHROME C-553-LIKE"/>
    <property type="match status" value="1"/>
</dbReference>
<keyword evidence="4" id="KW-0249">Electron transport</keyword>
<dbReference type="Proteomes" id="UP000531594">
    <property type="component" value="Unassembled WGS sequence"/>
</dbReference>
<feature type="domain" description="Cytochrome c" evidence="9">
    <location>
        <begin position="40"/>
        <end position="113"/>
    </location>
</feature>
<keyword evidence="8" id="KW-0732">Signal</keyword>
<evidence type="ECO:0000256" key="6">
    <source>
        <dbReference type="PIRSR" id="PIRSR000025-1"/>
    </source>
</evidence>
<keyword evidence="1" id="KW-0813">Transport</keyword>
<dbReference type="AlphaFoldDB" id="A0A7X0HQL1"/>
<keyword evidence="5 7" id="KW-0408">Iron</keyword>
<evidence type="ECO:0000256" key="7">
    <source>
        <dbReference type="PIRSR" id="PIRSR000025-2"/>
    </source>
</evidence>
<gene>
    <name evidence="10" type="ORF">HNR53_001735</name>
</gene>
<dbReference type="InterPro" id="IPR051811">
    <property type="entry name" value="Cytochrome_c550/c551-like"/>
</dbReference>
<feature type="binding site" description="axial binding residue" evidence="7">
    <location>
        <position position="92"/>
    </location>
    <ligand>
        <name>heme c</name>
        <dbReference type="ChEBI" id="CHEBI:61717"/>
    </ligand>
    <ligandPart>
        <name>Fe</name>
        <dbReference type="ChEBI" id="CHEBI:18248"/>
    </ligandPart>
</feature>
<name>A0A7X0HQL1_9BACI</name>
<evidence type="ECO:0000256" key="8">
    <source>
        <dbReference type="SAM" id="SignalP"/>
    </source>
</evidence>
<feature type="chain" id="PRO_5039542507" evidence="8">
    <location>
        <begin position="18"/>
        <end position="113"/>
    </location>
</feature>
<dbReference type="SUPFAM" id="SSF46626">
    <property type="entry name" value="Cytochrome c"/>
    <property type="match status" value="1"/>
</dbReference>
<feature type="binding site" description="covalent" evidence="6">
    <location>
        <position position="56"/>
    </location>
    <ligand>
        <name>heme c</name>
        <dbReference type="ChEBI" id="CHEBI:61717"/>
    </ligand>
</feature>
<dbReference type="PANTHER" id="PTHR37823:SF4">
    <property type="entry name" value="MENAQUINOL-CYTOCHROME C REDUCTASE CYTOCHROME B_C SUBUNIT"/>
    <property type="match status" value="1"/>
</dbReference>
<proteinExistence type="predicted"/>
<dbReference type="GO" id="GO:0009055">
    <property type="term" value="F:electron transfer activity"/>
    <property type="evidence" value="ECO:0007669"/>
    <property type="project" value="InterPro"/>
</dbReference>
<keyword evidence="2 6" id="KW-0349">Heme</keyword>
<evidence type="ECO:0000259" key="9">
    <source>
        <dbReference type="PROSITE" id="PS51007"/>
    </source>
</evidence>
<reference evidence="10 11" key="1">
    <citation type="submission" date="2020-08" db="EMBL/GenBank/DDBJ databases">
        <title>Genomic Encyclopedia of Type Strains, Phase IV (KMG-IV): sequencing the most valuable type-strain genomes for metagenomic binning, comparative biology and taxonomic classification.</title>
        <authorList>
            <person name="Goeker M."/>
        </authorList>
    </citation>
    <scope>NUCLEOTIDE SEQUENCE [LARGE SCALE GENOMIC DNA]</scope>
    <source>
        <strain evidence="10 11">DSM 5391</strain>
    </source>
</reference>
<evidence type="ECO:0000313" key="11">
    <source>
        <dbReference type="Proteomes" id="UP000531594"/>
    </source>
</evidence>
<feature type="binding site" description="covalent" evidence="6">
    <location>
        <position position="53"/>
    </location>
    <ligand>
        <name>heme c</name>
        <dbReference type="ChEBI" id="CHEBI:61717"/>
    </ligand>
</feature>
<feature type="signal peptide" evidence="8">
    <location>
        <begin position="1"/>
        <end position="17"/>
    </location>
</feature>
<dbReference type="GO" id="GO:0020037">
    <property type="term" value="F:heme binding"/>
    <property type="evidence" value="ECO:0007669"/>
    <property type="project" value="InterPro"/>
</dbReference>
<dbReference type="PROSITE" id="PS51007">
    <property type="entry name" value="CYTC"/>
    <property type="match status" value="1"/>
</dbReference>